<dbReference type="GO" id="GO:1990234">
    <property type="term" value="C:transferase complex"/>
    <property type="evidence" value="ECO:0007669"/>
    <property type="project" value="UniProtKB-ARBA"/>
</dbReference>
<dbReference type="Gene3D" id="1.20.5.340">
    <property type="match status" value="1"/>
</dbReference>
<proteinExistence type="predicted"/>
<dbReference type="Pfam" id="PF08581">
    <property type="entry name" value="Tup_N"/>
    <property type="match status" value="1"/>
</dbReference>
<feature type="repeat" description="WD" evidence="6">
    <location>
        <begin position="451"/>
        <end position="485"/>
    </location>
</feature>
<dbReference type="GeneID" id="90075962"/>
<dbReference type="AlphaFoldDB" id="A0AAV5QUB2"/>
<evidence type="ECO:0000256" key="4">
    <source>
        <dbReference type="ARBA" id="ARBA00023015"/>
    </source>
</evidence>
<dbReference type="FunFam" id="2.130.10.10:FF:000111">
    <property type="entry name" value="Transcriptional repressor rco-1"/>
    <property type="match status" value="1"/>
</dbReference>
<feature type="compositionally biased region" description="Low complexity" evidence="7">
    <location>
        <begin position="109"/>
        <end position="119"/>
    </location>
</feature>
<dbReference type="InterPro" id="IPR011048">
    <property type="entry name" value="Haem_d1_sf"/>
</dbReference>
<dbReference type="PANTHER" id="PTHR22847">
    <property type="entry name" value="WD40 REPEAT PROTEIN"/>
    <property type="match status" value="1"/>
</dbReference>
<feature type="compositionally biased region" description="Low complexity" evidence="7">
    <location>
        <begin position="232"/>
        <end position="255"/>
    </location>
</feature>
<feature type="repeat" description="WD" evidence="6">
    <location>
        <begin position="576"/>
        <end position="610"/>
    </location>
</feature>
<dbReference type="SUPFAM" id="SSF50978">
    <property type="entry name" value="WD40 repeat-like"/>
    <property type="match status" value="1"/>
</dbReference>
<evidence type="ECO:0000256" key="3">
    <source>
        <dbReference type="ARBA" id="ARBA00022737"/>
    </source>
</evidence>
<dbReference type="CDD" id="cd00200">
    <property type="entry name" value="WD40"/>
    <property type="match status" value="1"/>
</dbReference>
<accession>A0AAV5QUB2</accession>
<dbReference type="PROSITE" id="PS50082">
    <property type="entry name" value="WD_REPEATS_2"/>
    <property type="match status" value="6"/>
</dbReference>
<dbReference type="Gene3D" id="2.130.10.10">
    <property type="entry name" value="YVTN repeat-like/Quinoprotein amine dehydrogenase"/>
    <property type="match status" value="1"/>
</dbReference>
<feature type="repeat" description="WD" evidence="6">
    <location>
        <begin position="486"/>
        <end position="527"/>
    </location>
</feature>
<comment type="caution">
    <text evidence="9">The sequence shown here is derived from an EMBL/GenBank/DDBJ whole genome shotgun (WGS) entry which is preliminary data.</text>
</comment>
<feature type="compositionally biased region" description="Pro residues" evidence="7">
    <location>
        <begin position="256"/>
        <end position="268"/>
    </location>
</feature>
<dbReference type="InterPro" id="IPR020472">
    <property type="entry name" value="WD40_PAC1"/>
</dbReference>
<feature type="compositionally biased region" description="Pro residues" evidence="7">
    <location>
        <begin position="159"/>
        <end position="171"/>
    </location>
</feature>
<feature type="domain" description="Transcriptional repressor Tup1 N-terminal" evidence="8">
    <location>
        <begin position="11"/>
        <end position="85"/>
    </location>
</feature>
<dbReference type="SUPFAM" id="SSF51004">
    <property type="entry name" value="C-terminal (heme d1) domain of cytochrome cd1-nitrite reductase"/>
    <property type="match status" value="1"/>
</dbReference>
<feature type="repeat" description="WD" evidence="6">
    <location>
        <begin position="670"/>
        <end position="706"/>
    </location>
</feature>
<dbReference type="InterPro" id="IPR001680">
    <property type="entry name" value="WD40_rpt"/>
</dbReference>
<evidence type="ECO:0000313" key="9">
    <source>
        <dbReference type="EMBL" id="GMM37987.1"/>
    </source>
</evidence>
<keyword evidence="2 6" id="KW-0853">WD repeat</keyword>
<gene>
    <name evidence="9" type="ORF">DASC09_053120</name>
</gene>
<keyword evidence="1" id="KW-0678">Repressor</keyword>
<dbReference type="InterPro" id="IPR019775">
    <property type="entry name" value="WD40_repeat_CS"/>
</dbReference>
<evidence type="ECO:0000313" key="10">
    <source>
        <dbReference type="Proteomes" id="UP001360560"/>
    </source>
</evidence>
<dbReference type="InterPro" id="IPR015943">
    <property type="entry name" value="WD40/YVTN_repeat-like_dom_sf"/>
</dbReference>
<evidence type="ECO:0000256" key="6">
    <source>
        <dbReference type="PROSITE-ProRule" id="PRU00221"/>
    </source>
</evidence>
<dbReference type="InterPro" id="IPR036322">
    <property type="entry name" value="WD40_repeat_dom_sf"/>
</dbReference>
<reference evidence="9 10" key="1">
    <citation type="journal article" date="2023" name="Elife">
        <title>Identification of key yeast species and microbe-microbe interactions impacting larval growth of Drosophila in the wild.</title>
        <authorList>
            <person name="Mure A."/>
            <person name="Sugiura Y."/>
            <person name="Maeda R."/>
            <person name="Honda K."/>
            <person name="Sakurai N."/>
            <person name="Takahashi Y."/>
            <person name="Watada M."/>
            <person name="Katoh T."/>
            <person name="Gotoh A."/>
            <person name="Gotoh Y."/>
            <person name="Taniguchi I."/>
            <person name="Nakamura K."/>
            <person name="Hayashi T."/>
            <person name="Katayama T."/>
            <person name="Uemura T."/>
            <person name="Hattori Y."/>
        </authorList>
    </citation>
    <scope>NUCLEOTIDE SEQUENCE [LARGE SCALE GENOMIC DNA]</scope>
    <source>
        <strain evidence="9 10">SC-9</strain>
    </source>
</reference>
<feature type="compositionally biased region" description="Low complexity" evidence="7">
    <location>
        <begin position="269"/>
        <end position="326"/>
    </location>
</feature>
<dbReference type="EMBL" id="BTFZ01000013">
    <property type="protein sequence ID" value="GMM37987.1"/>
    <property type="molecule type" value="Genomic_DNA"/>
</dbReference>
<protein>
    <recommendedName>
        <fullName evidence="8">Transcriptional repressor Tup1 N-terminal domain-containing protein</fullName>
    </recommendedName>
</protein>
<dbReference type="PROSITE" id="PS00678">
    <property type="entry name" value="WD_REPEATS_1"/>
    <property type="match status" value="2"/>
</dbReference>
<dbReference type="Pfam" id="PF00400">
    <property type="entry name" value="WD40"/>
    <property type="match status" value="7"/>
</dbReference>
<keyword evidence="10" id="KW-1185">Reference proteome</keyword>
<evidence type="ECO:0000256" key="7">
    <source>
        <dbReference type="SAM" id="MobiDB-lite"/>
    </source>
</evidence>
<dbReference type="SMART" id="SM00320">
    <property type="entry name" value="WD40"/>
    <property type="match status" value="7"/>
</dbReference>
<feature type="compositionally biased region" description="Polar residues" evidence="7">
    <location>
        <begin position="181"/>
        <end position="194"/>
    </location>
</feature>
<dbReference type="InterPro" id="IPR013890">
    <property type="entry name" value="Tscrpt_rep_Tup1_N"/>
</dbReference>
<evidence type="ECO:0000259" key="8">
    <source>
        <dbReference type="Pfam" id="PF08581"/>
    </source>
</evidence>
<feature type="repeat" description="WD" evidence="6">
    <location>
        <begin position="534"/>
        <end position="568"/>
    </location>
</feature>
<keyword evidence="3" id="KW-0677">Repeat</keyword>
<feature type="repeat" description="WD" evidence="6">
    <location>
        <begin position="628"/>
        <end position="669"/>
    </location>
</feature>
<dbReference type="PROSITE" id="PS50294">
    <property type="entry name" value="WD_REPEATS_REGION"/>
    <property type="match status" value="6"/>
</dbReference>
<keyword evidence="5" id="KW-0804">Transcription</keyword>
<evidence type="ECO:0000256" key="5">
    <source>
        <dbReference type="ARBA" id="ARBA00023163"/>
    </source>
</evidence>
<evidence type="ECO:0000256" key="2">
    <source>
        <dbReference type="ARBA" id="ARBA00022574"/>
    </source>
</evidence>
<dbReference type="PRINTS" id="PR00320">
    <property type="entry name" value="GPROTEINBRPT"/>
</dbReference>
<dbReference type="RefSeq" id="XP_064854983.1">
    <property type="nucleotide sequence ID" value="XM_064998911.1"/>
</dbReference>
<name>A0AAV5QUB2_9ASCO</name>
<feature type="region of interest" description="Disordered" evidence="7">
    <location>
        <begin position="95"/>
        <end position="338"/>
    </location>
</feature>
<evidence type="ECO:0000256" key="1">
    <source>
        <dbReference type="ARBA" id="ARBA00022491"/>
    </source>
</evidence>
<organism evidence="9 10">
    <name type="scientific">Saccharomycopsis crataegensis</name>
    <dbReference type="NCBI Taxonomy" id="43959"/>
    <lineage>
        <taxon>Eukaryota</taxon>
        <taxon>Fungi</taxon>
        <taxon>Dikarya</taxon>
        <taxon>Ascomycota</taxon>
        <taxon>Saccharomycotina</taxon>
        <taxon>Saccharomycetes</taxon>
        <taxon>Saccharomycopsidaceae</taxon>
        <taxon>Saccharomycopsis</taxon>
    </lineage>
</organism>
<sequence>MSYGRPVITTRLQELLDGIRAEFENVRTEASAYRLHKDESDHKFNQQTNELQKIKQTVFDLEAAHRTIKDAYESEIYRLKKELDLKDKQLITIQASQAAAQQAPPPPAHQAGHPASHSQGPSDRTPTGQAMHLGGAPPPPPGGPMASYGKPPMYGNSPNVPPPGVSGPPPASNEAIGTPKHQGNSLPSAHHQQNGTPLSHPPPPPGASVAGGPPGGYQGPPPLRHHVPSYPPTQQHTPQQPRSELAPLATGAPIGGAPPAPITGPPPAATSAPAAAPVGASGPTSAASAPVQSASSVPASSASSAPEGNAATTTGGASFTAADTSSQELVKTEPGTQLSAHNKAIPPFLNYLDVSSVPAERKKQMNDYYVLYNPAVPRAMDVELVHSLDHNSVVCCVRFSADGKYLATGCNKTTQVYSVETGELVARLLDSSVPASDGNVNEGTSSGDLYIRSVCFSPDGKFLATGAEDKLIRIWDLTTRRITKYLKGHEQDIYSLDFFPDGRKLVSGSGDRTVRIWDLTSGLTQLTLTIEDGVTTVAVSPDGKLIAAGSLDRTVRVWDAITGFLVERLDSENENDNGHKDSVYSVMFTGEGKQIASGSLDTTVKLWSLNGAAGGSTSKAPANCEITYVGHKDFVLSVCASPRGKYILSGSKDRGVIFWEKTSGTPLLMLQGHRNSVISVSVSANPVFGNGMFATGSGDCKARIWKWFAVQP</sequence>
<dbReference type="PANTHER" id="PTHR22847:SF637">
    <property type="entry name" value="WD REPEAT DOMAIN 5B"/>
    <property type="match status" value="1"/>
</dbReference>
<dbReference type="Proteomes" id="UP001360560">
    <property type="component" value="Unassembled WGS sequence"/>
</dbReference>
<keyword evidence="4" id="KW-0805">Transcription regulation</keyword>